<evidence type="ECO:0000313" key="3">
    <source>
        <dbReference type="Proteomes" id="UP000598174"/>
    </source>
</evidence>
<dbReference type="Gene3D" id="3.90.25.10">
    <property type="entry name" value="UDP-galactose 4-epimerase, domain 1"/>
    <property type="match status" value="1"/>
</dbReference>
<dbReference type="Gene3D" id="3.40.50.720">
    <property type="entry name" value="NAD(P)-binding Rossmann-like Domain"/>
    <property type="match status" value="1"/>
</dbReference>
<dbReference type="EMBL" id="BOMM01000004">
    <property type="protein sequence ID" value="GIE09050.1"/>
    <property type="molecule type" value="Genomic_DNA"/>
</dbReference>
<dbReference type="InterPro" id="IPR016040">
    <property type="entry name" value="NAD(P)-bd_dom"/>
</dbReference>
<dbReference type="Proteomes" id="UP000598174">
    <property type="component" value="Unassembled WGS sequence"/>
</dbReference>
<dbReference type="InterPro" id="IPR051604">
    <property type="entry name" value="Ergot_Alk_Oxidoreductase"/>
</dbReference>
<protein>
    <submittedName>
        <fullName evidence="2">Nucleotide-diphosphate-sugar epimerase</fullName>
    </submittedName>
</protein>
<keyword evidence="3" id="KW-1185">Reference proteome</keyword>
<evidence type="ECO:0000259" key="1">
    <source>
        <dbReference type="Pfam" id="PF13460"/>
    </source>
</evidence>
<organism evidence="2 3">
    <name type="scientific">Paractinoplanes ferrugineus</name>
    <dbReference type="NCBI Taxonomy" id="113564"/>
    <lineage>
        <taxon>Bacteria</taxon>
        <taxon>Bacillati</taxon>
        <taxon>Actinomycetota</taxon>
        <taxon>Actinomycetes</taxon>
        <taxon>Micromonosporales</taxon>
        <taxon>Micromonosporaceae</taxon>
        <taxon>Paractinoplanes</taxon>
    </lineage>
</organism>
<dbReference type="PANTHER" id="PTHR43162">
    <property type="match status" value="1"/>
</dbReference>
<evidence type="ECO:0000313" key="2">
    <source>
        <dbReference type="EMBL" id="GIE09050.1"/>
    </source>
</evidence>
<name>A0A919IV37_9ACTN</name>
<dbReference type="PANTHER" id="PTHR43162:SF1">
    <property type="entry name" value="PRESTALK A DIFFERENTIATION PROTEIN A"/>
    <property type="match status" value="1"/>
</dbReference>
<dbReference type="SUPFAM" id="SSF51735">
    <property type="entry name" value="NAD(P)-binding Rossmann-fold domains"/>
    <property type="match status" value="1"/>
</dbReference>
<sequence>MKILVTGATTNIGRMVVDELLALGAGDVRALTIDPERAALPPQVEVARGFLGRPSTLPAAYAGVDVLYLAPHLPTATEACRLAAEAGIGRIVDLAGPKGAHWQGIEDAVEASGLPFTHLEPGEFMANSAIWSRQIRAGDEVRDGHGDAANAPIAQEDIAAVAARALLDNSLAGRSLELTGPESLSRRRKVEIIGAALGRELRYVELPRDEAIAELSKDMGEHAAWYLDGQAAFVDHPQQAVATVAEIAGRPATTFLTWVRANASLFQDP</sequence>
<dbReference type="AlphaFoldDB" id="A0A919IV37"/>
<dbReference type="Pfam" id="PF13460">
    <property type="entry name" value="NAD_binding_10"/>
    <property type="match status" value="1"/>
</dbReference>
<proteinExistence type="predicted"/>
<dbReference type="InterPro" id="IPR036291">
    <property type="entry name" value="NAD(P)-bd_dom_sf"/>
</dbReference>
<feature type="domain" description="NAD(P)-binding" evidence="1">
    <location>
        <begin position="7"/>
        <end position="168"/>
    </location>
</feature>
<comment type="caution">
    <text evidence="2">The sequence shown here is derived from an EMBL/GenBank/DDBJ whole genome shotgun (WGS) entry which is preliminary data.</text>
</comment>
<accession>A0A919IV37</accession>
<reference evidence="2" key="1">
    <citation type="submission" date="2021-01" db="EMBL/GenBank/DDBJ databases">
        <title>Whole genome shotgun sequence of Actinoplanes ferrugineus NBRC 15555.</title>
        <authorList>
            <person name="Komaki H."/>
            <person name="Tamura T."/>
        </authorList>
    </citation>
    <scope>NUCLEOTIDE SEQUENCE</scope>
    <source>
        <strain evidence="2">NBRC 15555</strain>
    </source>
</reference>
<dbReference type="RefSeq" id="WP_203815675.1">
    <property type="nucleotide sequence ID" value="NZ_BAAABP010000014.1"/>
</dbReference>
<gene>
    <name evidence="2" type="ORF">Afe05nite_08900</name>
</gene>